<dbReference type="EMBL" id="LOJF01000016">
    <property type="protein sequence ID" value="KUH57598.1"/>
    <property type="molecule type" value="Genomic_DNA"/>
</dbReference>
<name>A0A117J481_TRASO</name>
<feature type="non-terminal residue" evidence="1">
    <location>
        <position position="1"/>
    </location>
</feature>
<gene>
    <name evidence="1" type="ORF">AUL39_10695</name>
</gene>
<comment type="caution">
    <text evidence="1">The sequence shown here is derived from an EMBL/GenBank/DDBJ whole genome shotgun (WGS) entry which is preliminary data.</text>
</comment>
<organism evidence="1 2">
    <name type="scientific">Tractidigestivibacter scatoligenes</name>
    <name type="common">Olsenella scatoligenes</name>
    <dbReference type="NCBI Taxonomy" id="1299998"/>
    <lineage>
        <taxon>Bacteria</taxon>
        <taxon>Bacillati</taxon>
        <taxon>Actinomycetota</taxon>
        <taxon>Coriobacteriia</taxon>
        <taxon>Coriobacteriales</taxon>
        <taxon>Atopobiaceae</taxon>
        <taxon>Tractidigestivibacter</taxon>
    </lineage>
</organism>
<sequence length="66" mass="7589">EEKQAMLQELIAFILDKRIMNMADFMLMSSGAFAPEYFSVIVGYNAMLERICKGNYLKYAKGKKVE</sequence>
<dbReference type="Proteomes" id="UP000054078">
    <property type="component" value="Unassembled WGS sequence"/>
</dbReference>
<protein>
    <submittedName>
        <fullName evidence="1">Uncharacterized protein</fullName>
    </submittedName>
</protein>
<accession>A0A117J481</accession>
<dbReference type="RefSeq" id="WP_059056142.1">
    <property type="nucleotide sequence ID" value="NZ_LOJF01000016.1"/>
</dbReference>
<evidence type="ECO:0000313" key="2">
    <source>
        <dbReference type="Proteomes" id="UP000054078"/>
    </source>
</evidence>
<dbReference type="AlphaFoldDB" id="A0A117J481"/>
<reference evidence="1 2" key="1">
    <citation type="submission" date="2015-12" db="EMBL/GenBank/DDBJ databases">
        <title>Draft Genome Sequence of Olsenella scatoligenes SK9K4T; a Producer of 3-Methylindole- (skatole) and 4-Methylphenol- (p-cresol) Isolated from Pig Feces.</title>
        <authorList>
            <person name="Li X."/>
            <person name="Borg B."/>
            <person name="Canibe N."/>
        </authorList>
    </citation>
    <scope>NUCLEOTIDE SEQUENCE [LARGE SCALE GENOMIC DNA]</scope>
    <source>
        <strain evidence="1 2">SK9K4</strain>
    </source>
</reference>
<evidence type="ECO:0000313" key="1">
    <source>
        <dbReference type="EMBL" id="KUH57598.1"/>
    </source>
</evidence>
<keyword evidence="2" id="KW-1185">Reference proteome</keyword>
<proteinExistence type="predicted"/>